<dbReference type="EMBL" id="LBMM01008402">
    <property type="protein sequence ID" value="KMQ88909.1"/>
    <property type="molecule type" value="Genomic_DNA"/>
</dbReference>
<protein>
    <submittedName>
        <fullName evidence="1">Copia protein</fullName>
    </submittedName>
</protein>
<evidence type="ECO:0000313" key="2">
    <source>
        <dbReference type="Proteomes" id="UP000036403"/>
    </source>
</evidence>
<gene>
    <name evidence="1" type="ORF">RF55_11530</name>
</gene>
<sequence length="165" mass="18804">MEFHGIEKLRGAENWNIWKFAVKNLLRGTEEAYEVCNGEIERPTLAIAEGDQAAYQVHLKAWDKADRAASQIIVKTLESKVMALLVTCESAREMWLKLHSVFEQQTKQAVHTVQAEFFSFNKNPADDIVTHIAKFEGLVLRMQQMNVKPDESSLMVKLLDSLPDD</sequence>
<accession>A0A0J7KF54</accession>
<dbReference type="Pfam" id="PF14223">
    <property type="entry name" value="Retrotran_gag_2"/>
    <property type="match status" value="1"/>
</dbReference>
<keyword evidence="2" id="KW-1185">Reference proteome</keyword>
<comment type="caution">
    <text evidence="1">The sequence shown here is derived from an EMBL/GenBank/DDBJ whole genome shotgun (WGS) entry which is preliminary data.</text>
</comment>
<proteinExistence type="predicted"/>
<dbReference type="STRING" id="67767.A0A0J7KF54"/>
<dbReference type="Proteomes" id="UP000036403">
    <property type="component" value="Unassembled WGS sequence"/>
</dbReference>
<reference evidence="1 2" key="1">
    <citation type="submission" date="2015-04" db="EMBL/GenBank/DDBJ databases">
        <title>Lasius niger genome sequencing.</title>
        <authorList>
            <person name="Konorov E.A."/>
            <person name="Nikitin M.A."/>
            <person name="Kirill M.V."/>
            <person name="Chang P."/>
        </authorList>
    </citation>
    <scope>NUCLEOTIDE SEQUENCE [LARGE SCALE GENOMIC DNA]</scope>
    <source>
        <tissue evidence="1">Whole</tissue>
    </source>
</reference>
<dbReference type="AlphaFoldDB" id="A0A0J7KF54"/>
<evidence type="ECO:0000313" key="1">
    <source>
        <dbReference type="EMBL" id="KMQ88909.1"/>
    </source>
</evidence>
<name>A0A0J7KF54_LASNI</name>
<dbReference type="OrthoDB" id="6778479at2759"/>
<organism evidence="1 2">
    <name type="scientific">Lasius niger</name>
    <name type="common">Black garden ant</name>
    <dbReference type="NCBI Taxonomy" id="67767"/>
    <lineage>
        <taxon>Eukaryota</taxon>
        <taxon>Metazoa</taxon>
        <taxon>Ecdysozoa</taxon>
        <taxon>Arthropoda</taxon>
        <taxon>Hexapoda</taxon>
        <taxon>Insecta</taxon>
        <taxon>Pterygota</taxon>
        <taxon>Neoptera</taxon>
        <taxon>Endopterygota</taxon>
        <taxon>Hymenoptera</taxon>
        <taxon>Apocrita</taxon>
        <taxon>Aculeata</taxon>
        <taxon>Formicoidea</taxon>
        <taxon>Formicidae</taxon>
        <taxon>Formicinae</taxon>
        <taxon>Lasius</taxon>
        <taxon>Lasius</taxon>
    </lineage>
</organism>
<dbReference type="PaxDb" id="67767-A0A0J7KF54"/>